<reference evidence="2" key="1">
    <citation type="journal article" date="2023" name="Nat. Plants">
        <title>Single-cell RNA sequencing provides a high-resolution roadmap for understanding the multicellular compartmentation of specialized metabolism.</title>
        <authorList>
            <person name="Sun S."/>
            <person name="Shen X."/>
            <person name="Li Y."/>
            <person name="Li Y."/>
            <person name="Wang S."/>
            <person name="Li R."/>
            <person name="Zhang H."/>
            <person name="Shen G."/>
            <person name="Guo B."/>
            <person name="Wei J."/>
            <person name="Xu J."/>
            <person name="St-Pierre B."/>
            <person name="Chen S."/>
            <person name="Sun C."/>
        </authorList>
    </citation>
    <scope>NUCLEOTIDE SEQUENCE [LARGE SCALE GENOMIC DNA]</scope>
</reference>
<accession>A0ACB9ZZH7</accession>
<dbReference type="Proteomes" id="UP001060085">
    <property type="component" value="Linkage Group LG07"/>
</dbReference>
<proteinExistence type="predicted"/>
<organism evidence="1 2">
    <name type="scientific">Catharanthus roseus</name>
    <name type="common">Madagascar periwinkle</name>
    <name type="synonym">Vinca rosea</name>
    <dbReference type="NCBI Taxonomy" id="4058"/>
    <lineage>
        <taxon>Eukaryota</taxon>
        <taxon>Viridiplantae</taxon>
        <taxon>Streptophyta</taxon>
        <taxon>Embryophyta</taxon>
        <taxon>Tracheophyta</taxon>
        <taxon>Spermatophyta</taxon>
        <taxon>Magnoliopsida</taxon>
        <taxon>eudicotyledons</taxon>
        <taxon>Gunneridae</taxon>
        <taxon>Pentapetalae</taxon>
        <taxon>asterids</taxon>
        <taxon>lamiids</taxon>
        <taxon>Gentianales</taxon>
        <taxon>Apocynaceae</taxon>
        <taxon>Rauvolfioideae</taxon>
        <taxon>Vinceae</taxon>
        <taxon>Catharanthinae</taxon>
        <taxon>Catharanthus</taxon>
    </lineage>
</organism>
<dbReference type="EMBL" id="CM044707">
    <property type="protein sequence ID" value="KAI5653587.1"/>
    <property type="molecule type" value="Genomic_DNA"/>
</dbReference>
<comment type="caution">
    <text evidence="1">The sequence shown here is derived from an EMBL/GenBank/DDBJ whole genome shotgun (WGS) entry which is preliminary data.</text>
</comment>
<sequence length="160" mass="16979">MKVVDALNARNELVHQPISCTGEWCTNSSGVPLTGGSTHLSGCDGSILLEDPNAEKHAPQNSGLGERVFVIIDKIKTVLESRCPAAVSCSDIIMLAARDAAHLAGAPSYPVFLGRRDGVESNAAWIDYPSPSSSFEAGVSYFNSKGLDQQDYVTLLGQLN</sequence>
<evidence type="ECO:0000313" key="2">
    <source>
        <dbReference type="Proteomes" id="UP001060085"/>
    </source>
</evidence>
<gene>
    <name evidence="1" type="ORF">M9H77_30774</name>
</gene>
<keyword evidence="2" id="KW-1185">Reference proteome</keyword>
<name>A0ACB9ZZH7_CATRO</name>
<protein>
    <submittedName>
        <fullName evidence="1">Uncharacterized protein</fullName>
    </submittedName>
</protein>
<evidence type="ECO:0000313" key="1">
    <source>
        <dbReference type="EMBL" id="KAI5653587.1"/>
    </source>
</evidence>